<feature type="compositionally biased region" description="Low complexity" evidence="1">
    <location>
        <begin position="63"/>
        <end position="83"/>
    </location>
</feature>
<comment type="caution">
    <text evidence="2">The sequence shown here is derived from an EMBL/GenBank/DDBJ whole genome shotgun (WGS) entry which is preliminary data.</text>
</comment>
<evidence type="ECO:0000256" key="1">
    <source>
        <dbReference type="SAM" id="MobiDB-lite"/>
    </source>
</evidence>
<evidence type="ECO:0000313" key="2">
    <source>
        <dbReference type="EMBL" id="GFD51256.1"/>
    </source>
</evidence>
<organism evidence="2">
    <name type="scientific">Tanacetum cinerariifolium</name>
    <name type="common">Dalmatian daisy</name>
    <name type="synonym">Chrysanthemum cinerariifolium</name>
    <dbReference type="NCBI Taxonomy" id="118510"/>
    <lineage>
        <taxon>Eukaryota</taxon>
        <taxon>Viridiplantae</taxon>
        <taxon>Streptophyta</taxon>
        <taxon>Embryophyta</taxon>
        <taxon>Tracheophyta</taxon>
        <taxon>Spermatophyta</taxon>
        <taxon>Magnoliopsida</taxon>
        <taxon>eudicotyledons</taxon>
        <taxon>Gunneridae</taxon>
        <taxon>Pentapetalae</taxon>
        <taxon>asterids</taxon>
        <taxon>campanulids</taxon>
        <taxon>Asterales</taxon>
        <taxon>Asteraceae</taxon>
        <taxon>Asteroideae</taxon>
        <taxon>Anthemideae</taxon>
        <taxon>Anthemidinae</taxon>
        <taxon>Tanacetum</taxon>
    </lineage>
</organism>
<dbReference type="EMBL" id="BKCJ011767698">
    <property type="protein sequence ID" value="GFD51256.1"/>
    <property type="molecule type" value="Genomic_DNA"/>
</dbReference>
<accession>A0A699X046</accession>
<protein>
    <submittedName>
        <fullName evidence="2">Uncharacterized protein</fullName>
    </submittedName>
</protein>
<proteinExistence type="predicted"/>
<gene>
    <name evidence="2" type="ORF">Tci_923225</name>
</gene>
<reference evidence="2" key="1">
    <citation type="journal article" date="2019" name="Sci. Rep.">
        <title>Draft genome of Tanacetum cinerariifolium, the natural source of mosquito coil.</title>
        <authorList>
            <person name="Yamashiro T."/>
            <person name="Shiraishi A."/>
            <person name="Satake H."/>
            <person name="Nakayama K."/>
        </authorList>
    </citation>
    <scope>NUCLEOTIDE SEQUENCE</scope>
</reference>
<feature type="region of interest" description="Disordered" evidence="1">
    <location>
        <begin position="1"/>
        <end position="111"/>
    </location>
</feature>
<name>A0A699X046_TANCI</name>
<sequence length="111" mass="11867">GKNPDCQEAPLAQAATRAWPRRAGSENNRPSAAPRGRRLHPRKRRAQPRPAASRPHPQPGPPQSQQGNPAGRAGAAGRAQNPGSTALRPRFVPGIRHGGRRHGPGLDERGR</sequence>
<dbReference type="AlphaFoldDB" id="A0A699X046"/>
<feature type="non-terminal residue" evidence="2">
    <location>
        <position position="1"/>
    </location>
</feature>
<feature type="compositionally biased region" description="Basic residues" evidence="1">
    <location>
        <begin position="35"/>
        <end position="47"/>
    </location>
</feature>